<dbReference type="EMBL" id="CP041186">
    <property type="protein sequence ID" value="QDG54635.1"/>
    <property type="molecule type" value="Genomic_DNA"/>
</dbReference>
<organism evidence="3 4">
    <name type="scientific">Persicimonas caeni</name>
    <dbReference type="NCBI Taxonomy" id="2292766"/>
    <lineage>
        <taxon>Bacteria</taxon>
        <taxon>Deltaproteobacteria</taxon>
        <taxon>Bradymonadales</taxon>
        <taxon>Bradymonadaceae</taxon>
        <taxon>Persicimonas</taxon>
    </lineage>
</organism>
<reference evidence="3 4" key="1">
    <citation type="submission" date="2019-06" db="EMBL/GenBank/DDBJ databases">
        <title>Persicimonas caeni gen. nov., sp. nov., a predatory bacterium isolated from solar saltern.</title>
        <authorList>
            <person name="Wang S."/>
        </authorList>
    </citation>
    <scope>NUCLEOTIDE SEQUENCE [LARGE SCALE GENOMIC DNA]</scope>
    <source>
        <strain evidence="3 4">YN101</strain>
    </source>
</reference>
<feature type="compositionally biased region" description="Low complexity" evidence="1">
    <location>
        <begin position="99"/>
        <end position="116"/>
    </location>
</feature>
<sequence length="1027" mass="105715">MSSAVILAALVLVAGVTASCTSENPGQSDGPLCTSDEDCNSGTCEDGTCTIADAGLDADNGDADRPDDAGDDGGNDVGDPGDGGGTDADVDDGEDAGDVGDATDSGDATDADGGASQARSLADYRTCTRDADCPTGLGVCVKSVPLNRADSDGRNEVPLTEIFEELADGEGVCSYVCTNNPGRCDELSMNGNEPDVEPHTCQLVFDGEAPYPEQAPAFPFDDQLDPAEMEANQPFGAICRPPFGLDEAHAQSFCSTCSATADCGQDALCYDRVSGGEIVSGGEGVCVSACAGDADCPMGFACDVSDTAGNTFCRPTIDTCTVCRDRDGDGLGTGRCGTSATPVTRYDCDDRNAEAYYNPDIPDHPFPQTCGEQDYNCNGLSDTAEQVGADQYPAEHCTACFDTCSGQLTNGAFSCKTETLGDGSLQPFCGVQCDAGWADCDGDSSNGCEVPVDDPTRVYYRDADGDGRGDPNDSTFACTPGDLPAGYVQDDSDCNDAEASAYGAGPGGAAAEEVCDGVDNDCNGSVDDALAQEGTSCSSTGNLGVCADGFWVCKGTGGFACEGGIQPGSQLEVCNGLDDDCDGDTDEATATDAQLFYPDRDSDGYGDSSASSTRACSAPSGFVLDNSDCNDSNSNVNPGETETCATGYDDNCNGNTNDAGAIGGATLYRDADGDGYGVSSQTEQYCSAFSGWATQDGDCADSDSSRNPGATEVCDDVDNNCDGTVDEAGVSDGLTWYPDDDGDTHGDANHGGTRYCSGDQPSGWLQSSDDCNDNNDQMFSGNFEQCDGLDNDCDGDVDEGCPSGLDYPSATHTTRWAGQTSGDLQTVTCPDDTFVDTIEVNWSDEIGYIGMRCVPVRLETDQSSTPYGYDVGQFPGSLMTTVGAGAHYSFGTTPLGPMDSESCPNKGENGATSDQFVTGIQVVPHTDGDRIVQVGPLCADSSISTNPGTEVNSTLSISPTPSAGRLIGTSSGGSSPSELRCPTGQVVAGFKGYFNEIWVNFGNGPHLWSVAPSALSLICKEIALTTR</sequence>
<feature type="signal peptide" evidence="2">
    <location>
        <begin position="1"/>
        <end position="18"/>
    </location>
</feature>
<dbReference type="Pfam" id="PF11617">
    <property type="entry name" value="Cu-binding_MopE"/>
    <property type="match status" value="5"/>
</dbReference>
<evidence type="ECO:0000256" key="1">
    <source>
        <dbReference type="SAM" id="MobiDB-lite"/>
    </source>
</evidence>
<protein>
    <submittedName>
        <fullName evidence="3">Uncharacterized protein</fullName>
    </submittedName>
</protein>
<dbReference type="RefSeq" id="WP_141201079.1">
    <property type="nucleotide sequence ID" value="NZ_CP041186.1"/>
</dbReference>
<evidence type="ECO:0000256" key="2">
    <source>
        <dbReference type="SAM" id="SignalP"/>
    </source>
</evidence>
<feature type="region of interest" description="Disordered" evidence="1">
    <location>
        <begin position="55"/>
        <end position="120"/>
    </location>
</feature>
<keyword evidence="4" id="KW-1185">Reference proteome</keyword>
<feature type="compositionally biased region" description="Polar residues" evidence="1">
    <location>
        <begin position="943"/>
        <end position="961"/>
    </location>
</feature>
<dbReference type="OrthoDB" id="5506679at2"/>
<accession>A0A5B8YHI6</accession>
<accession>A0A4Y6Q3R8</accession>
<name>A0A4Y6Q3R8_PERCE</name>
<evidence type="ECO:0000313" key="3">
    <source>
        <dbReference type="EMBL" id="QDG54635.1"/>
    </source>
</evidence>
<evidence type="ECO:0000313" key="4">
    <source>
        <dbReference type="Proteomes" id="UP000315995"/>
    </source>
</evidence>
<gene>
    <name evidence="3" type="ORF">FIV42_28985</name>
</gene>
<feature type="chain" id="PRO_5030106928" evidence="2">
    <location>
        <begin position="19"/>
        <end position="1027"/>
    </location>
</feature>
<proteinExistence type="predicted"/>
<feature type="compositionally biased region" description="Acidic residues" evidence="1">
    <location>
        <begin position="88"/>
        <end position="98"/>
    </location>
</feature>
<dbReference type="AlphaFoldDB" id="A0A4Y6Q3R8"/>
<dbReference type="InterPro" id="IPR021655">
    <property type="entry name" value="Put_metal-bd"/>
</dbReference>
<feature type="region of interest" description="Disordered" evidence="1">
    <location>
        <begin position="943"/>
        <end position="962"/>
    </location>
</feature>
<dbReference type="Proteomes" id="UP000315995">
    <property type="component" value="Chromosome"/>
</dbReference>
<keyword evidence="2" id="KW-0732">Signal</keyword>